<dbReference type="OrthoDB" id="255848at2"/>
<proteinExistence type="predicted"/>
<feature type="domain" description="DUF1559" evidence="1">
    <location>
        <begin position="33"/>
        <end position="275"/>
    </location>
</feature>
<reference evidence="2 3" key="1">
    <citation type="submission" date="2019-02" db="EMBL/GenBank/DDBJ databases">
        <title>Deep-cultivation of Planctomycetes and their phenomic and genomic characterization uncovers novel biology.</title>
        <authorList>
            <person name="Wiegand S."/>
            <person name="Jogler M."/>
            <person name="Boedeker C."/>
            <person name="Pinto D."/>
            <person name="Vollmers J."/>
            <person name="Rivas-Marin E."/>
            <person name="Kohn T."/>
            <person name="Peeters S.H."/>
            <person name="Heuer A."/>
            <person name="Rast P."/>
            <person name="Oberbeckmann S."/>
            <person name="Bunk B."/>
            <person name="Jeske O."/>
            <person name="Meyerdierks A."/>
            <person name="Storesund J.E."/>
            <person name="Kallscheuer N."/>
            <person name="Luecker S."/>
            <person name="Lage O.M."/>
            <person name="Pohl T."/>
            <person name="Merkel B.J."/>
            <person name="Hornburger P."/>
            <person name="Mueller R.-W."/>
            <person name="Bruemmer F."/>
            <person name="Labrenz M."/>
            <person name="Spormann A.M."/>
            <person name="Op den Camp H."/>
            <person name="Overmann J."/>
            <person name="Amann R."/>
            <person name="Jetten M.S.M."/>
            <person name="Mascher T."/>
            <person name="Medema M.H."/>
            <person name="Devos D.P."/>
            <person name="Kaster A.-K."/>
            <person name="Ovreas L."/>
            <person name="Rohde M."/>
            <person name="Galperin M.Y."/>
            <person name="Jogler C."/>
        </authorList>
    </citation>
    <scope>NUCLEOTIDE SEQUENCE [LARGE SCALE GENOMIC DNA]</scope>
    <source>
        <strain evidence="2 3">Pla85_3_4</strain>
    </source>
</reference>
<evidence type="ECO:0000313" key="3">
    <source>
        <dbReference type="Proteomes" id="UP000317648"/>
    </source>
</evidence>
<dbReference type="Proteomes" id="UP000317648">
    <property type="component" value="Chromosome"/>
</dbReference>
<protein>
    <submittedName>
        <fullName evidence="2">Type II secretion system protein G</fullName>
    </submittedName>
</protein>
<dbReference type="AlphaFoldDB" id="A0A518DSV6"/>
<dbReference type="NCBIfam" id="TIGR04294">
    <property type="entry name" value="pre_pil_HX9DG"/>
    <property type="match status" value="1"/>
</dbReference>
<dbReference type="EMBL" id="CP036433">
    <property type="protein sequence ID" value="QDU94919.1"/>
    <property type="molecule type" value="Genomic_DNA"/>
</dbReference>
<accession>A0A518DSV6</accession>
<dbReference type="Pfam" id="PF07963">
    <property type="entry name" value="N_methyl"/>
    <property type="match status" value="1"/>
</dbReference>
<sequence>MRNSRRSGFTLVELLVVIAIIGVLVALLLPAVQMAREAARRSTCANQMKQVGLALHTFHDSFSEFPKTTFVNAGLTWQVAILPYLEKQALYERFDVSQQYSHATNMPMTYERQNTYLCPSGSVENATDTSAYYTTHYYGIFGPIGTYAGPGATGVAYPVNTSGSHGGYSKIGFFPETAGKAYSIGDMTDGTSHTLAVGELSWSPRTAGKPNRYRRWTRGLHNNDQSASSKNIVEPINSDFTSLFNNMSMGSMHPGGTQFVLADASVHFLTESINFDLYMALSSREGDEKADLPE</sequence>
<dbReference type="InterPro" id="IPR045584">
    <property type="entry name" value="Pilin-like"/>
</dbReference>
<organism evidence="2 3">
    <name type="scientific">Lignipirellula cremea</name>
    <dbReference type="NCBI Taxonomy" id="2528010"/>
    <lineage>
        <taxon>Bacteria</taxon>
        <taxon>Pseudomonadati</taxon>
        <taxon>Planctomycetota</taxon>
        <taxon>Planctomycetia</taxon>
        <taxon>Pirellulales</taxon>
        <taxon>Pirellulaceae</taxon>
        <taxon>Lignipirellula</taxon>
    </lineage>
</organism>
<name>A0A518DSV6_9BACT</name>
<dbReference type="PANTHER" id="PTHR30093">
    <property type="entry name" value="GENERAL SECRETION PATHWAY PROTEIN G"/>
    <property type="match status" value="1"/>
</dbReference>
<dbReference type="PROSITE" id="PS00409">
    <property type="entry name" value="PROKAR_NTER_METHYL"/>
    <property type="match status" value="1"/>
</dbReference>
<dbReference type="Pfam" id="PF07596">
    <property type="entry name" value="SBP_bac_10"/>
    <property type="match status" value="1"/>
</dbReference>
<dbReference type="InterPro" id="IPR011453">
    <property type="entry name" value="DUF1559"/>
</dbReference>
<keyword evidence="3" id="KW-1185">Reference proteome</keyword>
<evidence type="ECO:0000313" key="2">
    <source>
        <dbReference type="EMBL" id="QDU94919.1"/>
    </source>
</evidence>
<evidence type="ECO:0000259" key="1">
    <source>
        <dbReference type="Pfam" id="PF07596"/>
    </source>
</evidence>
<dbReference type="RefSeq" id="WP_145053709.1">
    <property type="nucleotide sequence ID" value="NZ_CP036433.1"/>
</dbReference>
<gene>
    <name evidence="2" type="primary">xcpT_1</name>
    <name evidence="2" type="ORF">Pla8534_27270</name>
</gene>
<dbReference type="InterPro" id="IPR012902">
    <property type="entry name" value="N_methyl_site"/>
</dbReference>
<dbReference type="InterPro" id="IPR027558">
    <property type="entry name" value="Pre_pil_HX9DG_C"/>
</dbReference>
<dbReference type="PANTHER" id="PTHR30093:SF2">
    <property type="entry name" value="TYPE II SECRETION SYSTEM PROTEIN H"/>
    <property type="match status" value="1"/>
</dbReference>
<dbReference type="NCBIfam" id="TIGR02532">
    <property type="entry name" value="IV_pilin_GFxxxE"/>
    <property type="match status" value="1"/>
</dbReference>
<dbReference type="SUPFAM" id="SSF54523">
    <property type="entry name" value="Pili subunits"/>
    <property type="match status" value="1"/>
</dbReference>
<dbReference type="KEGG" id="lcre:Pla8534_27270"/>
<dbReference type="Gene3D" id="3.30.700.10">
    <property type="entry name" value="Glycoprotein, Type 4 Pilin"/>
    <property type="match status" value="1"/>
</dbReference>